<dbReference type="Proteomes" id="UP000176998">
    <property type="component" value="Unassembled WGS sequence"/>
</dbReference>
<protein>
    <recommendedName>
        <fullName evidence="3">ABM domain-containing protein</fullName>
    </recommendedName>
</protein>
<dbReference type="GeneID" id="34554831"/>
<evidence type="ECO:0008006" key="3">
    <source>
        <dbReference type="Google" id="ProtNLM"/>
    </source>
</evidence>
<dbReference type="AlphaFoldDB" id="A0A1G4BN76"/>
<accession>A0A1G4BN76</accession>
<dbReference type="RefSeq" id="XP_022480047.1">
    <property type="nucleotide sequence ID" value="XM_022613321.1"/>
</dbReference>
<dbReference type="OrthoDB" id="4126315at2759"/>
<dbReference type="SUPFAM" id="SSF54909">
    <property type="entry name" value="Dimeric alpha+beta barrel"/>
    <property type="match status" value="1"/>
</dbReference>
<name>A0A1G4BN76_9PEZI</name>
<gene>
    <name evidence="1" type="ORF">CORC01_01667</name>
</gene>
<keyword evidence="2" id="KW-1185">Reference proteome</keyword>
<evidence type="ECO:0000313" key="2">
    <source>
        <dbReference type="Proteomes" id="UP000176998"/>
    </source>
</evidence>
<sequence>MSTVFQVTVHVAPQDVSRFLRASEPTIEKMKRESELMYFEMYQVHDSPGTITWIEKWYAELEMLSHSVGNLADDVSRSEPVDWIMKHQMTKDYYNEYFDVTEPLYVAPRELRILSSLGPRHTYQRS</sequence>
<dbReference type="Gene3D" id="3.30.70.100">
    <property type="match status" value="1"/>
</dbReference>
<comment type="caution">
    <text evidence="1">The sequence shown here is derived from an EMBL/GenBank/DDBJ whole genome shotgun (WGS) entry which is preliminary data.</text>
</comment>
<dbReference type="InterPro" id="IPR011008">
    <property type="entry name" value="Dimeric_a/b-barrel"/>
</dbReference>
<evidence type="ECO:0000313" key="1">
    <source>
        <dbReference type="EMBL" id="OHF02909.1"/>
    </source>
</evidence>
<organism evidence="1 2">
    <name type="scientific">Colletotrichum orchidophilum</name>
    <dbReference type="NCBI Taxonomy" id="1209926"/>
    <lineage>
        <taxon>Eukaryota</taxon>
        <taxon>Fungi</taxon>
        <taxon>Dikarya</taxon>
        <taxon>Ascomycota</taxon>
        <taxon>Pezizomycotina</taxon>
        <taxon>Sordariomycetes</taxon>
        <taxon>Hypocreomycetidae</taxon>
        <taxon>Glomerellales</taxon>
        <taxon>Glomerellaceae</taxon>
        <taxon>Colletotrichum</taxon>
    </lineage>
</organism>
<reference evidence="1 2" key="1">
    <citation type="submission" date="2016-09" db="EMBL/GenBank/DDBJ databases">
        <authorList>
            <person name="Capua I."/>
            <person name="De Benedictis P."/>
            <person name="Joannis T."/>
            <person name="Lombin L.H."/>
            <person name="Cattoli G."/>
        </authorList>
    </citation>
    <scope>NUCLEOTIDE SEQUENCE [LARGE SCALE GENOMIC DNA]</scope>
    <source>
        <strain evidence="1 2">IMI 309357</strain>
    </source>
</reference>
<proteinExistence type="predicted"/>
<dbReference type="EMBL" id="MJBS01000009">
    <property type="protein sequence ID" value="OHF02909.1"/>
    <property type="molecule type" value="Genomic_DNA"/>
</dbReference>